<dbReference type="OrthoDB" id="5391602at2759"/>
<dbReference type="GO" id="GO:0016020">
    <property type="term" value="C:membrane"/>
    <property type="evidence" value="ECO:0007669"/>
    <property type="project" value="UniProtKB-SubCell"/>
</dbReference>
<dbReference type="PANTHER" id="PTHR33048:SF134">
    <property type="entry name" value="INTEGRAL MEMBRANE PROTEIN"/>
    <property type="match status" value="1"/>
</dbReference>
<feature type="transmembrane region" description="Helical" evidence="7">
    <location>
        <begin position="46"/>
        <end position="70"/>
    </location>
</feature>
<proteinExistence type="inferred from homology"/>
<dbReference type="Pfam" id="PF20684">
    <property type="entry name" value="Fung_rhodopsin"/>
    <property type="match status" value="1"/>
</dbReference>
<dbReference type="GeneID" id="54453546"/>
<feature type="transmembrane region" description="Helical" evidence="7">
    <location>
        <begin position="131"/>
        <end position="150"/>
    </location>
</feature>
<gene>
    <name evidence="9 11" type="ORF">BDZ99DRAFT_136881</name>
</gene>
<comment type="similarity">
    <text evidence="5">Belongs to the SAT4 family.</text>
</comment>
<evidence type="ECO:0000313" key="10">
    <source>
        <dbReference type="Proteomes" id="UP000504636"/>
    </source>
</evidence>
<organism evidence="9">
    <name type="scientific">Mytilinidion resinicola</name>
    <dbReference type="NCBI Taxonomy" id="574789"/>
    <lineage>
        <taxon>Eukaryota</taxon>
        <taxon>Fungi</taxon>
        <taxon>Dikarya</taxon>
        <taxon>Ascomycota</taxon>
        <taxon>Pezizomycotina</taxon>
        <taxon>Dothideomycetes</taxon>
        <taxon>Pleosporomycetidae</taxon>
        <taxon>Mytilinidiales</taxon>
        <taxon>Mytilinidiaceae</taxon>
        <taxon>Mytilinidion</taxon>
    </lineage>
</organism>
<dbReference type="InterPro" id="IPR049326">
    <property type="entry name" value="Rhodopsin_dom_fungi"/>
</dbReference>
<accession>A0A6A6Z6P3</accession>
<feature type="compositionally biased region" description="Low complexity" evidence="6">
    <location>
        <begin position="287"/>
        <end position="299"/>
    </location>
</feature>
<evidence type="ECO:0000313" key="9">
    <source>
        <dbReference type="EMBL" id="KAF2816478.1"/>
    </source>
</evidence>
<dbReference type="PANTHER" id="PTHR33048">
    <property type="entry name" value="PTH11-LIKE INTEGRAL MEMBRANE PROTEIN (AFU_ORTHOLOGUE AFUA_5G11245)"/>
    <property type="match status" value="1"/>
</dbReference>
<feature type="domain" description="Rhodopsin" evidence="8">
    <location>
        <begin position="30"/>
        <end position="282"/>
    </location>
</feature>
<evidence type="ECO:0000256" key="2">
    <source>
        <dbReference type="ARBA" id="ARBA00022692"/>
    </source>
</evidence>
<evidence type="ECO:0000259" key="8">
    <source>
        <dbReference type="Pfam" id="PF20684"/>
    </source>
</evidence>
<protein>
    <recommendedName>
        <fullName evidence="8">Rhodopsin domain-containing protein</fullName>
    </recommendedName>
</protein>
<reference evidence="11" key="3">
    <citation type="submission" date="2025-04" db="UniProtKB">
        <authorList>
            <consortium name="RefSeq"/>
        </authorList>
    </citation>
    <scope>IDENTIFICATION</scope>
    <source>
        <strain evidence="11">CBS 304.34</strain>
    </source>
</reference>
<dbReference type="AlphaFoldDB" id="A0A6A6Z6P3"/>
<comment type="subcellular location">
    <subcellularLocation>
        <location evidence="1">Membrane</location>
        <topology evidence="1">Multi-pass membrane protein</topology>
    </subcellularLocation>
</comment>
<evidence type="ECO:0000256" key="4">
    <source>
        <dbReference type="ARBA" id="ARBA00023136"/>
    </source>
</evidence>
<name>A0A6A6Z6P3_9PEZI</name>
<feature type="transmembrane region" description="Helical" evidence="7">
    <location>
        <begin position="190"/>
        <end position="208"/>
    </location>
</feature>
<evidence type="ECO:0000313" key="11">
    <source>
        <dbReference type="RefSeq" id="XP_033583442.1"/>
    </source>
</evidence>
<reference evidence="9 11" key="1">
    <citation type="journal article" date="2020" name="Stud. Mycol.">
        <title>101 Dothideomycetes genomes: a test case for predicting lifestyles and emergence of pathogens.</title>
        <authorList>
            <person name="Haridas S."/>
            <person name="Albert R."/>
            <person name="Binder M."/>
            <person name="Bloem J."/>
            <person name="Labutti K."/>
            <person name="Salamov A."/>
            <person name="Andreopoulos B."/>
            <person name="Baker S."/>
            <person name="Barry K."/>
            <person name="Bills G."/>
            <person name="Bluhm B."/>
            <person name="Cannon C."/>
            <person name="Castanera R."/>
            <person name="Culley D."/>
            <person name="Daum C."/>
            <person name="Ezra D."/>
            <person name="Gonzalez J."/>
            <person name="Henrissat B."/>
            <person name="Kuo A."/>
            <person name="Liang C."/>
            <person name="Lipzen A."/>
            <person name="Lutzoni F."/>
            <person name="Magnuson J."/>
            <person name="Mondo S."/>
            <person name="Nolan M."/>
            <person name="Ohm R."/>
            <person name="Pangilinan J."/>
            <person name="Park H.-J."/>
            <person name="Ramirez L."/>
            <person name="Alfaro M."/>
            <person name="Sun H."/>
            <person name="Tritt A."/>
            <person name="Yoshinaga Y."/>
            <person name="Zwiers L.-H."/>
            <person name="Turgeon B."/>
            <person name="Goodwin S."/>
            <person name="Spatafora J."/>
            <person name="Crous P."/>
            <person name="Grigoriev I."/>
        </authorList>
    </citation>
    <scope>NUCLEOTIDE SEQUENCE</scope>
    <source>
        <strain evidence="9 11">CBS 304.34</strain>
    </source>
</reference>
<keyword evidence="2 7" id="KW-0812">Transmembrane</keyword>
<dbReference type="RefSeq" id="XP_033583442.1">
    <property type="nucleotide sequence ID" value="XM_033712653.1"/>
</dbReference>
<feature type="transmembrane region" description="Helical" evidence="7">
    <location>
        <begin position="258"/>
        <end position="278"/>
    </location>
</feature>
<keyword evidence="3 7" id="KW-1133">Transmembrane helix</keyword>
<evidence type="ECO:0000256" key="6">
    <source>
        <dbReference type="SAM" id="MobiDB-lite"/>
    </source>
</evidence>
<dbReference type="Proteomes" id="UP000504636">
    <property type="component" value="Unplaced"/>
</dbReference>
<feature type="transmembrane region" description="Helical" evidence="7">
    <location>
        <begin position="14"/>
        <end position="34"/>
    </location>
</feature>
<evidence type="ECO:0000256" key="7">
    <source>
        <dbReference type="SAM" id="Phobius"/>
    </source>
</evidence>
<feature type="transmembrane region" description="Helical" evidence="7">
    <location>
        <begin position="215"/>
        <end position="238"/>
    </location>
</feature>
<feature type="transmembrane region" description="Helical" evidence="7">
    <location>
        <begin position="90"/>
        <end position="110"/>
    </location>
</feature>
<keyword evidence="10" id="KW-1185">Reference proteome</keyword>
<feature type="region of interest" description="Disordered" evidence="6">
    <location>
        <begin position="285"/>
        <end position="326"/>
    </location>
</feature>
<keyword evidence="4 7" id="KW-0472">Membrane</keyword>
<sequence length="326" mass="36540">MGFSTPAQSPGQQYALAAVLSLLPTLFTALRFYARRLKKNALLWDDWLIVVALFFTYLTGVFMVIGTALGNQGQHMKFDDHGRPVFDDPRYIWFLKMLWAGQLSQIFAIGPTKISVLLFYNRIFRGRTFNIINWALIALVSIWMIGYFFANLLECVPISHSFINAPGINLDRKHCIDAVPMYLSQVYSDLVLDALILIVPLPLIWKLHLPVKQKIAVCCIFLLGIMAVAASCAKMIIFNFVGHQLELEPDVSYFLTPIVYWPMIQAALQIIGACLPMLRPLIPSVQGSESGSSGRNRSGYIISDDSSRKIPSSHEGMYSSTSSYGM</sequence>
<dbReference type="InterPro" id="IPR052337">
    <property type="entry name" value="SAT4-like"/>
</dbReference>
<reference evidence="11" key="2">
    <citation type="submission" date="2020-04" db="EMBL/GenBank/DDBJ databases">
        <authorList>
            <consortium name="NCBI Genome Project"/>
        </authorList>
    </citation>
    <scope>NUCLEOTIDE SEQUENCE</scope>
    <source>
        <strain evidence="11">CBS 304.34</strain>
    </source>
</reference>
<evidence type="ECO:0000256" key="1">
    <source>
        <dbReference type="ARBA" id="ARBA00004141"/>
    </source>
</evidence>
<evidence type="ECO:0000256" key="3">
    <source>
        <dbReference type="ARBA" id="ARBA00022989"/>
    </source>
</evidence>
<dbReference type="EMBL" id="MU003693">
    <property type="protein sequence ID" value="KAF2816478.1"/>
    <property type="molecule type" value="Genomic_DNA"/>
</dbReference>
<evidence type="ECO:0000256" key="5">
    <source>
        <dbReference type="ARBA" id="ARBA00038359"/>
    </source>
</evidence>